<gene>
    <name evidence="1" type="ORF">MNOR_LOCUS17926</name>
</gene>
<proteinExistence type="predicted"/>
<reference evidence="1 2" key="1">
    <citation type="submission" date="2024-05" db="EMBL/GenBank/DDBJ databases">
        <authorList>
            <person name="Wallberg A."/>
        </authorList>
    </citation>
    <scope>NUCLEOTIDE SEQUENCE [LARGE SCALE GENOMIC DNA]</scope>
</reference>
<evidence type="ECO:0000313" key="2">
    <source>
        <dbReference type="Proteomes" id="UP001497623"/>
    </source>
</evidence>
<evidence type="ECO:0000313" key="1">
    <source>
        <dbReference type="EMBL" id="CAL4105013.1"/>
    </source>
</evidence>
<sequence length="109" mass="12341">MSNDTYTLACKVVIDKCKMKIAERTPKIKPANILAPSLPPVVIKYTGNDLNRLLVSLFKLECHNANYAELLKFWDNFDCIITTMTLAECPINSEQPIAEKMVIKLLLNK</sequence>
<keyword evidence="2" id="KW-1185">Reference proteome</keyword>
<name>A0AAV2QYV8_MEGNR</name>
<comment type="caution">
    <text evidence="1">The sequence shown here is derived from an EMBL/GenBank/DDBJ whole genome shotgun (WGS) entry which is preliminary data.</text>
</comment>
<protein>
    <submittedName>
        <fullName evidence="1">Uncharacterized protein</fullName>
    </submittedName>
</protein>
<accession>A0AAV2QYV8</accession>
<organism evidence="1 2">
    <name type="scientific">Meganyctiphanes norvegica</name>
    <name type="common">Northern krill</name>
    <name type="synonym">Thysanopoda norvegica</name>
    <dbReference type="NCBI Taxonomy" id="48144"/>
    <lineage>
        <taxon>Eukaryota</taxon>
        <taxon>Metazoa</taxon>
        <taxon>Ecdysozoa</taxon>
        <taxon>Arthropoda</taxon>
        <taxon>Crustacea</taxon>
        <taxon>Multicrustacea</taxon>
        <taxon>Malacostraca</taxon>
        <taxon>Eumalacostraca</taxon>
        <taxon>Eucarida</taxon>
        <taxon>Euphausiacea</taxon>
        <taxon>Euphausiidae</taxon>
        <taxon>Meganyctiphanes</taxon>
    </lineage>
</organism>
<dbReference type="EMBL" id="CAXKWB010012577">
    <property type="protein sequence ID" value="CAL4105013.1"/>
    <property type="molecule type" value="Genomic_DNA"/>
</dbReference>
<dbReference type="AlphaFoldDB" id="A0AAV2QYV8"/>
<dbReference type="Proteomes" id="UP001497623">
    <property type="component" value="Unassembled WGS sequence"/>
</dbReference>